<keyword evidence="2" id="KW-1185">Reference proteome</keyword>
<accession>A0ABR2ZHQ6</accession>
<protein>
    <recommendedName>
        <fullName evidence="3">Nucleoprotein</fullName>
    </recommendedName>
</protein>
<evidence type="ECO:0000313" key="2">
    <source>
        <dbReference type="Proteomes" id="UP001437256"/>
    </source>
</evidence>
<comment type="caution">
    <text evidence="1">The sequence shown here is derived from an EMBL/GenBank/DDBJ whole genome shotgun (WGS) entry which is preliminary data.</text>
</comment>
<reference evidence="1 2" key="1">
    <citation type="submission" date="2024-05" db="EMBL/GenBank/DDBJ databases">
        <title>A draft genome resource for the thread blight pathogen Marasmius tenuissimus strain MS-2.</title>
        <authorList>
            <person name="Yulfo-Soto G.E."/>
            <person name="Baruah I.K."/>
            <person name="Amoako-Attah I."/>
            <person name="Bukari Y."/>
            <person name="Meinhardt L.W."/>
            <person name="Bailey B.A."/>
            <person name="Cohen S.P."/>
        </authorList>
    </citation>
    <scope>NUCLEOTIDE SEQUENCE [LARGE SCALE GENOMIC DNA]</scope>
    <source>
        <strain evidence="1 2">MS-2</strain>
    </source>
</reference>
<dbReference type="Proteomes" id="UP001437256">
    <property type="component" value="Unassembled WGS sequence"/>
</dbReference>
<organism evidence="1 2">
    <name type="scientific">Marasmius tenuissimus</name>
    <dbReference type="NCBI Taxonomy" id="585030"/>
    <lineage>
        <taxon>Eukaryota</taxon>
        <taxon>Fungi</taxon>
        <taxon>Dikarya</taxon>
        <taxon>Basidiomycota</taxon>
        <taxon>Agaricomycotina</taxon>
        <taxon>Agaricomycetes</taxon>
        <taxon>Agaricomycetidae</taxon>
        <taxon>Agaricales</taxon>
        <taxon>Marasmiineae</taxon>
        <taxon>Marasmiaceae</taxon>
        <taxon>Marasmius</taxon>
    </lineage>
</organism>
<sequence>MAADTLNAIANDIPYLTPTQSIPSNPPQTEWIIPHGWDVSNDAGCVWIRVSAVQITSYIQLTGGQAEGILVPVPILMLVRNSEPMKALFNLEGDLDTDSERAISYLRERVGMDGTRSEPIFWPSVRGCELEVFVGWLIEHADPTSFESGWGLLKVAHLLQTTAAYPAAIRSFKSLELTRWQKLAISAKWPIWHWLPSLITHFILDVPLTSIGFDGVLVMGSYTYYAIAKAKCSVMELRLRIASVVPALETPPSTTCSYPAHSDCRKYWYKLWMEDVGKRLLHPDNPLEFSSSAILLAVGKIEKEKYPQLNLNCRNAYMAKAVESGALDAPEKVVAASAKEAIMRHHQSSHMDLEDWERWDRA</sequence>
<evidence type="ECO:0000313" key="1">
    <source>
        <dbReference type="EMBL" id="KAL0061187.1"/>
    </source>
</evidence>
<name>A0ABR2ZHQ6_9AGAR</name>
<evidence type="ECO:0008006" key="3">
    <source>
        <dbReference type="Google" id="ProtNLM"/>
    </source>
</evidence>
<proteinExistence type="predicted"/>
<dbReference type="EMBL" id="JBBXMP010000145">
    <property type="protein sequence ID" value="KAL0061187.1"/>
    <property type="molecule type" value="Genomic_DNA"/>
</dbReference>
<gene>
    <name evidence="1" type="ORF">AAF712_012007</name>
</gene>